<organism evidence="2 3">
    <name type="scientific">Aeromicrobium panaciterrae</name>
    <dbReference type="NCBI Taxonomy" id="363861"/>
    <lineage>
        <taxon>Bacteria</taxon>
        <taxon>Bacillati</taxon>
        <taxon>Actinomycetota</taxon>
        <taxon>Actinomycetes</taxon>
        <taxon>Propionibacteriales</taxon>
        <taxon>Nocardioidaceae</taxon>
        <taxon>Aeromicrobium</taxon>
    </lineage>
</organism>
<dbReference type="Proteomes" id="UP001257739">
    <property type="component" value="Unassembled WGS sequence"/>
</dbReference>
<keyword evidence="1" id="KW-0812">Transmembrane</keyword>
<keyword evidence="3" id="KW-1185">Reference proteome</keyword>
<proteinExistence type="predicted"/>
<keyword evidence="1" id="KW-0472">Membrane</keyword>
<sequence length="257" mass="27028">MKLAALGLVTAAIGLILSESGLVAVGVLWVVLGPIMRQHGRRLEAKKDATGQPDISGRTFALGTLLWLALGVPSLLVGLLKLGISPEHENWRWLPIVIGVLALGIGGLGGLLYATGSAIGAVTGTSTPPTVPATIRIRSSKETGTFINERPRLELELTVEPEAASGLASYEVTKLATVPFTALGSLRVGDGFAALVVGPNEPTAMEIHWDQPISAQGSPEESVDVPARLAELDRLHRAGKVTDDEYNAQRERILGSL</sequence>
<protein>
    <submittedName>
        <fullName evidence="2">MFS family permease</fullName>
    </submittedName>
</protein>
<dbReference type="EMBL" id="JAVDWH010000001">
    <property type="protein sequence ID" value="MDR7087588.1"/>
    <property type="molecule type" value="Genomic_DNA"/>
</dbReference>
<reference evidence="2 3" key="1">
    <citation type="submission" date="2023-07" db="EMBL/GenBank/DDBJ databases">
        <title>Sorghum-associated microbial communities from plants grown in Nebraska, USA.</title>
        <authorList>
            <person name="Schachtman D."/>
        </authorList>
    </citation>
    <scope>NUCLEOTIDE SEQUENCE [LARGE SCALE GENOMIC DNA]</scope>
    <source>
        <strain evidence="2 3">BE248</strain>
    </source>
</reference>
<evidence type="ECO:0000256" key="1">
    <source>
        <dbReference type="SAM" id="Phobius"/>
    </source>
</evidence>
<name>A0ABU1UQX0_9ACTN</name>
<evidence type="ECO:0000313" key="2">
    <source>
        <dbReference type="EMBL" id="MDR7087588.1"/>
    </source>
</evidence>
<feature type="transmembrane region" description="Helical" evidence="1">
    <location>
        <begin position="60"/>
        <end position="80"/>
    </location>
</feature>
<feature type="transmembrane region" description="Helical" evidence="1">
    <location>
        <begin position="92"/>
        <end position="114"/>
    </location>
</feature>
<keyword evidence="1" id="KW-1133">Transmembrane helix</keyword>
<evidence type="ECO:0000313" key="3">
    <source>
        <dbReference type="Proteomes" id="UP001257739"/>
    </source>
</evidence>
<comment type="caution">
    <text evidence="2">The sequence shown here is derived from an EMBL/GenBank/DDBJ whole genome shotgun (WGS) entry which is preliminary data.</text>
</comment>
<gene>
    <name evidence="2" type="ORF">J2X11_002427</name>
</gene>
<accession>A0ABU1UQX0</accession>
<dbReference type="RefSeq" id="WP_309971470.1">
    <property type="nucleotide sequence ID" value="NZ_JAVDWH010000001.1"/>
</dbReference>
<feature type="transmembrane region" description="Helical" evidence="1">
    <location>
        <begin position="6"/>
        <end position="32"/>
    </location>
</feature>